<dbReference type="EnsemblPlants" id="Pp3c6_820V3.1">
    <property type="protein sequence ID" value="Pp3c6_820V3.1"/>
    <property type="gene ID" value="Pp3c6_820"/>
</dbReference>
<reference evidence="2 4" key="2">
    <citation type="journal article" date="2018" name="Plant J.">
        <title>The Physcomitrella patens chromosome-scale assembly reveals moss genome structure and evolution.</title>
        <authorList>
            <person name="Lang D."/>
            <person name="Ullrich K.K."/>
            <person name="Murat F."/>
            <person name="Fuchs J."/>
            <person name="Jenkins J."/>
            <person name="Haas F.B."/>
            <person name="Piednoel M."/>
            <person name="Gundlach H."/>
            <person name="Van Bel M."/>
            <person name="Meyberg R."/>
            <person name="Vives C."/>
            <person name="Morata J."/>
            <person name="Symeonidi A."/>
            <person name="Hiss M."/>
            <person name="Muchero W."/>
            <person name="Kamisugi Y."/>
            <person name="Saleh O."/>
            <person name="Blanc G."/>
            <person name="Decker E.L."/>
            <person name="van Gessel N."/>
            <person name="Grimwood J."/>
            <person name="Hayes R.D."/>
            <person name="Graham S.W."/>
            <person name="Gunter L.E."/>
            <person name="McDaniel S.F."/>
            <person name="Hoernstein S.N.W."/>
            <person name="Larsson A."/>
            <person name="Li F.W."/>
            <person name="Perroud P.F."/>
            <person name="Phillips J."/>
            <person name="Ranjan P."/>
            <person name="Rokshar D.S."/>
            <person name="Rothfels C.J."/>
            <person name="Schneider L."/>
            <person name="Shu S."/>
            <person name="Stevenson D.W."/>
            <person name="Thummler F."/>
            <person name="Tillich M."/>
            <person name="Villarreal Aguilar J.C."/>
            <person name="Widiez T."/>
            <person name="Wong G.K."/>
            <person name="Wymore A."/>
            <person name="Zhang Y."/>
            <person name="Zimmer A.D."/>
            <person name="Quatrano R.S."/>
            <person name="Mayer K.F.X."/>
            <person name="Goodstein D."/>
            <person name="Casacuberta J.M."/>
            <person name="Vandepoele K."/>
            <person name="Reski R."/>
            <person name="Cuming A.C."/>
            <person name="Tuskan G.A."/>
            <person name="Maumus F."/>
            <person name="Salse J."/>
            <person name="Schmutz J."/>
            <person name="Rensing S.A."/>
        </authorList>
    </citation>
    <scope>NUCLEOTIDE SEQUENCE [LARGE SCALE GENOMIC DNA]</scope>
    <source>
        <strain evidence="3 4">cv. Gransden 2004</strain>
    </source>
</reference>
<name>A0A2K1KDZ3_PHYPA</name>
<dbReference type="Gramene" id="Pp3c6_820V3.1">
    <property type="protein sequence ID" value="Pp3c6_820V3.1"/>
    <property type="gene ID" value="Pp3c6_820"/>
</dbReference>
<protein>
    <submittedName>
        <fullName evidence="2 3">Uncharacterized protein</fullName>
    </submittedName>
</protein>
<evidence type="ECO:0000313" key="3">
    <source>
        <dbReference type="EnsemblPlants" id="Pp3c6_820V3.1"/>
    </source>
</evidence>
<dbReference type="EMBL" id="ABEU02000006">
    <property type="protein sequence ID" value="PNR51969.1"/>
    <property type="molecule type" value="Genomic_DNA"/>
</dbReference>
<reference evidence="2 4" key="1">
    <citation type="journal article" date="2008" name="Science">
        <title>The Physcomitrella genome reveals evolutionary insights into the conquest of land by plants.</title>
        <authorList>
            <person name="Rensing S."/>
            <person name="Lang D."/>
            <person name="Zimmer A."/>
            <person name="Terry A."/>
            <person name="Salamov A."/>
            <person name="Shapiro H."/>
            <person name="Nishiyama T."/>
            <person name="Perroud P.-F."/>
            <person name="Lindquist E."/>
            <person name="Kamisugi Y."/>
            <person name="Tanahashi T."/>
            <person name="Sakakibara K."/>
            <person name="Fujita T."/>
            <person name="Oishi K."/>
            <person name="Shin-I T."/>
            <person name="Kuroki Y."/>
            <person name="Toyoda A."/>
            <person name="Suzuki Y."/>
            <person name="Hashimoto A."/>
            <person name="Yamaguchi K."/>
            <person name="Sugano A."/>
            <person name="Kohara Y."/>
            <person name="Fujiyama A."/>
            <person name="Anterola A."/>
            <person name="Aoki S."/>
            <person name="Ashton N."/>
            <person name="Barbazuk W.B."/>
            <person name="Barker E."/>
            <person name="Bennetzen J."/>
            <person name="Bezanilla M."/>
            <person name="Blankenship R."/>
            <person name="Cho S.H."/>
            <person name="Dutcher S."/>
            <person name="Estelle M."/>
            <person name="Fawcett J.A."/>
            <person name="Gundlach H."/>
            <person name="Hanada K."/>
            <person name="Heyl A."/>
            <person name="Hicks K.A."/>
            <person name="Hugh J."/>
            <person name="Lohr M."/>
            <person name="Mayer K."/>
            <person name="Melkozernov A."/>
            <person name="Murata T."/>
            <person name="Nelson D."/>
            <person name="Pils B."/>
            <person name="Prigge M."/>
            <person name="Reiss B."/>
            <person name="Renner T."/>
            <person name="Rombauts S."/>
            <person name="Rushton P."/>
            <person name="Sanderfoot A."/>
            <person name="Schween G."/>
            <person name="Shiu S.-H."/>
            <person name="Stueber K."/>
            <person name="Theodoulou F.L."/>
            <person name="Tu H."/>
            <person name="Van de Peer Y."/>
            <person name="Verrier P.J."/>
            <person name="Waters E."/>
            <person name="Wood A."/>
            <person name="Yang L."/>
            <person name="Cove D."/>
            <person name="Cuming A."/>
            <person name="Hasebe M."/>
            <person name="Lucas S."/>
            <person name="Mishler D.B."/>
            <person name="Reski R."/>
            <person name="Grigoriev I."/>
            <person name="Quatrano R.S."/>
            <person name="Boore J.L."/>
        </authorList>
    </citation>
    <scope>NUCLEOTIDE SEQUENCE [LARGE SCALE GENOMIC DNA]</scope>
    <source>
        <strain evidence="3 4">cv. Gransden 2004</strain>
    </source>
</reference>
<sequence>MKLATHITESWYNCVCKYCPPKSNKMMQNQGGGDPVENWVTFGSGRQSPCNPVATSVAIGFLAEHALLSDELHNPDTKSTKSVITSDQANHSETPLRANAIVVCLLFNAMVLKMMLCMLVWIII</sequence>
<evidence type="ECO:0000313" key="2">
    <source>
        <dbReference type="EMBL" id="PNR51969.1"/>
    </source>
</evidence>
<gene>
    <name evidence="2" type="ORF">PHYPA_008343</name>
</gene>
<keyword evidence="1" id="KW-1133">Transmembrane helix</keyword>
<accession>A0A2K1KDZ3</accession>
<evidence type="ECO:0000256" key="1">
    <source>
        <dbReference type="SAM" id="Phobius"/>
    </source>
</evidence>
<organism evidence="2">
    <name type="scientific">Physcomitrium patens</name>
    <name type="common">Spreading-leaved earth moss</name>
    <name type="synonym">Physcomitrella patens</name>
    <dbReference type="NCBI Taxonomy" id="3218"/>
    <lineage>
        <taxon>Eukaryota</taxon>
        <taxon>Viridiplantae</taxon>
        <taxon>Streptophyta</taxon>
        <taxon>Embryophyta</taxon>
        <taxon>Bryophyta</taxon>
        <taxon>Bryophytina</taxon>
        <taxon>Bryopsida</taxon>
        <taxon>Funariidae</taxon>
        <taxon>Funariales</taxon>
        <taxon>Funariaceae</taxon>
        <taxon>Physcomitrium</taxon>
    </lineage>
</organism>
<feature type="transmembrane region" description="Helical" evidence="1">
    <location>
        <begin position="100"/>
        <end position="123"/>
    </location>
</feature>
<dbReference type="AlphaFoldDB" id="A0A2K1KDZ3"/>
<keyword evidence="4" id="KW-1185">Reference proteome</keyword>
<keyword evidence="1" id="KW-0472">Membrane</keyword>
<dbReference type="PaxDb" id="3218-PP1S309_1V6.1"/>
<reference evidence="3" key="3">
    <citation type="submission" date="2020-12" db="UniProtKB">
        <authorList>
            <consortium name="EnsemblPlants"/>
        </authorList>
    </citation>
    <scope>IDENTIFICATION</scope>
</reference>
<keyword evidence="1" id="KW-0812">Transmembrane</keyword>
<evidence type="ECO:0000313" key="4">
    <source>
        <dbReference type="Proteomes" id="UP000006727"/>
    </source>
</evidence>
<dbReference type="Proteomes" id="UP000006727">
    <property type="component" value="Chromosome 6"/>
</dbReference>
<proteinExistence type="predicted"/>